<evidence type="ECO:0000313" key="2">
    <source>
        <dbReference type="Proteomes" id="UP000233276"/>
    </source>
</evidence>
<protein>
    <submittedName>
        <fullName evidence="1">Chemotaxis protein CheY</fullName>
    </submittedName>
</protein>
<reference evidence="1 2" key="1">
    <citation type="submission" date="2017-12" db="EMBL/GenBank/DDBJ databases">
        <title>Isolation and characterization of estrogens degradatiion strain Microbacterium hominis SJTG1.</title>
        <authorList>
            <person name="Xiong W."/>
            <person name="Yin C."/>
            <person name="Zheng D."/>
            <person name="Liang R."/>
        </authorList>
    </citation>
    <scope>NUCLEOTIDE SEQUENCE [LARGE SCALE GENOMIC DNA]</scope>
    <source>
        <strain evidence="1 2">SJTG1</strain>
    </source>
</reference>
<dbReference type="GO" id="GO:0008897">
    <property type="term" value="F:holo-[acyl-carrier-protein] synthase activity"/>
    <property type="evidence" value="ECO:0007669"/>
    <property type="project" value="InterPro"/>
</dbReference>
<dbReference type="GO" id="GO:0000287">
    <property type="term" value="F:magnesium ion binding"/>
    <property type="evidence" value="ECO:0007669"/>
    <property type="project" value="InterPro"/>
</dbReference>
<organism evidence="1 2">
    <name type="scientific">Microbacterium hominis</name>
    <dbReference type="NCBI Taxonomy" id="162426"/>
    <lineage>
        <taxon>Bacteria</taxon>
        <taxon>Bacillati</taxon>
        <taxon>Actinomycetota</taxon>
        <taxon>Actinomycetes</taxon>
        <taxon>Micrococcales</taxon>
        <taxon>Microbacteriaceae</taxon>
        <taxon>Microbacterium</taxon>
    </lineage>
</organism>
<dbReference type="InterPro" id="IPR037143">
    <property type="entry name" value="4-PPantetheinyl_Trfase_dom_sf"/>
</dbReference>
<gene>
    <name evidence="1" type="ORF">CXR34_05500</name>
</gene>
<accession>A0A2K9DKS7</accession>
<name>A0A2K9DKS7_9MICO</name>
<evidence type="ECO:0000313" key="1">
    <source>
        <dbReference type="EMBL" id="AUG28978.1"/>
    </source>
</evidence>
<dbReference type="EMBL" id="CP025299">
    <property type="protein sequence ID" value="AUG28978.1"/>
    <property type="molecule type" value="Genomic_DNA"/>
</dbReference>
<dbReference type="RefSeq" id="WP_101305839.1">
    <property type="nucleotide sequence ID" value="NZ_CP025299.1"/>
</dbReference>
<dbReference type="AlphaFoldDB" id="A0A2K9DKS7"/>
<sequence length="180" mass="18221">MEGLRLAWGPVPPGRIARREAAWALLRTLLAEAGAPEVVLTNPCPRCGGALGPVQLRGAPWWAAVTYAGATAVVGILPRDAADGFALDAEPLHDPVREAAGGIPGGLRRWVRAEAALKADGRGLAVDAASVAIAGDDGDRWVARLPGTARVVHGAEVEGPPGVLVCAAVLTDAGRVAAGA</sequence>
<dbReference type="KEGG" id="mhos:CXR34_05500"/>
<proteinExistence type="predicted"/>
<dbReference type="Proteomes" id="UP000233276">
    <property type="component" value="Chromosome"/>
</dbReference>
<dbReference type="SUPFAM" id="SSF56214">
    <property type="entry name" value="4'-phosphopantetheinyl transferase"/>
    <property type="match status" value="1"/>
</dbReference>